<accession>A0A7M3T7I3</accession>
<evidence type="ECO:0000313" key="3">
    <source>
        <dbReference type="EMBL" id="QIE57964.1"/>
    </source>
</evidence>
<dbReference type="GO" id="GO:0016787">
    <property type="term" value="F:hydrolase activity"/>
    <property type="evidence" value="ECO:0007669"/>
    <property type="project" value="UniProtKB-KW"/>
</dbReference>
<dbReference type="InterPro" id="IPR029058">
    <property type="entry name" value="AB_hydrolase_fold"/>
</dbReference>
<dbReference type="Pfam" id="PF00561">
    <property type="entry name" value="Abhydrolase_1"/>
    <property type="match status" value="1"/>
</dbReference>
<evidence type="ECO:0000259" key="2">
    <source>
        <dbReference type="Pfam" id="PF00561"/>
    </source>
</evidence>
<dbReference type="Proteomes" id="UP000503336">
    <property type="component" value="Chromosome"/>
</dbReference>
<name>A0A7M3T7I3_9RHOB</name>
<dbReference type="AlphaFoldDB" id="A0A7M3T7I3"/>
<proteinExistence type="predicted"/>
<dbReference type="SUPFAM" id="SSF53474">
    <property type="entry name" value="alpha/beta-Hydrolases"/>
    <property type="match status" value="1"/>
</dbReference>
<dbReference type="InterPro" id="IPR000639">
    <property type="entry name" value="Epox_hydrolase-like"/>
</dbReference>
<dbReference type="InterPro" id="IPR000073">
    <property type="entry name" value="AB_hydrolase_1"/>
</dbReference>
<protein>
    <submittedName>
        <fullName evidence="3">Alpha/beta fold hydrolase</fullName>
    </submittedName>
</protein>
<sequence length="375" mass="40221">MPPQGRREMRTEFVETPSGLRMRVLSAGEPGAPALLLLHGFPELAYSWRHVMPQLAASGYRVIAPDQRGYGGTTGAEAGYDADLAGFGVPALVRDALALLHALEVARVDAVIGHDFGSPVAAWCALIRPDVFRAALCMSAPFAGPPGWRADTASDIHTALRALDPPRRHYQHWFADPGANDDMLRAPQGLPAFLRAYFHCKSGDWAGNRPFKLQDWSAASLAALPRYYVMEAGVGMAATVAAMAPDAAETAACSWMNEADLAHYAGEFGRTGFQGGLNWYRRAISAAGVAELRLFAGRRIEVPCGFIAGARDWGVRQVPGALEAMETSACADWRGATLIDGAGHWVQQEAPVATAKAILRFLAELPARSDRMAAP</sequence>
<evidence type="ECO:0000313" key="4">
    <source>
        <dbReference type="Proteomes" id="UP000503336"/>
    </source>
</evidence>
<reference evidence="3 4" key="1">
    <citation type="submission" date="2020-02" db="EMBL/GenBank/DDBJ databases">
        <title>complete genome sequence of Rhodobacteraceae bacterium.</title>
        <authorList>
            <person name="Park J."/>
            <person name="Kim Y.-S."/>
            <person name="Kim K.-H."/>
        </authorList>
    </citation>
    <scope>NUCLEOTIDE SEQUENCE [LARGE SCALE GENOMIC DNA]</scope>
    <source>
        <strain evidence="3 4">RR4-56</strain>
    </source>
</reference>
<dbReference type="PANTHER" id="PTHR43329">
    <property type="entry name" value="EPOXIDE HYDROLASE"/>
    <property type="match status" value="1"/>
</dbReference>
<evidence type="ECO:0000256" key="1">
    <source>
        <dbReference type="ARBA" id="ARBA00022801"/>
    </source>
</evidence>
<dbReference type="EMBL" id="CP049056">
    <property type="protein sequence ID" value="QIE57964.1"/>
    <property type="molecule type" value="Genomic_DNA"/>
</dbReference>
<dbReference type="KEGG" id="hdh:G5B40_18090"/>
<gene>
    <name evidence="3" type="ORF">G5B40_18090</name>
</gene>
<dbReference type="PRINTS" id="PR00412">
    <property type="entry name" value="EPOXHYDRLASE"/>
</dbReference>
<dbReference type="Gene3D" id="3.40.50.1820">
    <property type="entry name" value="alpha/beta hydrolase"/>
    <property type="match status" value="1"/>
</dbReference>
<keyword evidence="4" id="KW-1185">Reference proteome</keyword>
<feature type="domain" description="AB hydrolase-1" evidence="2">
    <location>
        <begin position="33"/>
        <end position="149"/>
    </location>
</feature>
<keyword evidence="1 3" id="KW-0378">Hydrolase</keyword>
<organism evidence="3 4">
    <name type="scientific">Pikeienuella piscinae</name>
    <dbReference type="NCBI Taxonomy" id="2748098"/>
    <lineage>
        <taxon>Bacteria</taxon>
        <taxon>Pseudomonadati</taxon>
        <taxon>Pseudomonadota</taxon>
        <taxon>Alphaproteobacteria</taxon>
        <taxon>Rhodobacterales</taxon>
        <taxon>Paracoccaceae</taxon>
        <taxon>Pikeienuella</taxon>
    </lineage>
</organism>